<dbReference type="AlphaFoldDB" id="A0A6L6XWH4"/>
<dbReference type="EMBL" id="WSEK01000004">
    <property type="protein sequence ID" value="MVQ50806.1"/>
    <property type="molecule type" value="Genomic_DNA"/>
</dbReference>
<dbReference type="PROSITE" id="PS51257">
    <property type="entry name" value="PROKAR_LIPOPROTEIN"/>
    <property type="match status" value="1"/>
</dbReference>
<organism evidence="1 2">
    <name type="scientific">Nocardioides agri</name>
    <dbReference type="NCBI Taxonomy" id="2682843"/>
    <lineage>
        <taxon>Bacteria</taxon>
        <taxon>Bacillati</taxon>
        <taxon>Actinomycetota</taxon>
        <taxon>Actinomycetes</taxon>
        <taxon>Propionibacteriales</taxon>
        <taxon>Nocardioidaceae</taxon>
        <taxon>Nocardioides</taxon>
    </lineage>
</organism>
<evidence type="ECO:0000313" key="1">
    <source>
        <dbReference type="EMBL" id="MVQ50806.1"/>
    </source>
</evidence>
<name>A0A6L6XWH4_9ACTN</name>
<proteinExistence type="predicted"/>
<dbReference type="RefSeq" id="WP_157343950.1">
    <property type="nucleotide sequence ID" value="NZ_WSEK01000004.1"/>
</dbReference>
<protein>
    <recommendedName>
        <fullName evidence="3">Lipoprotein</fullName>
    </recommendedName>
</protein>
<comment type="caution">
    <text evidence="1">The sequence shown here is derived from an EMBL/GenBank/DDBJ whole genome shotgun (WGS) entry which is preliminary data.</text>
</comment>
<accession>A0A6L6XWH4</accession>
<sequence>MRRTLGILVLLLGLAGCGDGEPSRGDVQTDPTPEITQVDLLTGTAAGGSVTSTATVLPDDAAVQDYAAQFRNDELGGEVVAAADDADVPDGQQLAAAVVAVGCEVPTDVEGTYDGGAVQVSATVPRSDRQCLAPITSVALMLVPDWISGAPQAGGR</sequence>
<evidence type="ECO:0000313" key="2">
    <source>
        <dbReference type="Proteomes" id="UP000473525"/>
    </source>
</evidence>
<dbReference type="Proteomes" id="UP000473525">
    <property type="component" value="Unassembled WGS sequence"/>
</dbReference>
<reference evidence="1 2" key="1">
    <citation type="submission" date="2019-12" db="EMBL/GenBank/DDBJ databases">
        <authorList>
            <person name="Huq M.A."/>
        </authorList>
    </citation>
    <scope>NUCLEOTIDE SEQUENCE [LARGE SCALE GENOMIC DNA]</scope>
    <source>
        <strain evidence="1 2">MAH-18</strain>
    </source>
</reference>
<keyword evidence="2" id="KW-1185">Reference proteome</keyword>
<evidence type="ECO:0008006" key="3">
    <source>
        <dbReference type="Google" id="ProtNLM"/>
    </source>
</evidence>
<gene>
    <name evidence="1" type="ORF">GON03_16595</name>
</gene>